<organism evidence="1 2">
    <name type="scientific">Pseudomonas chlororaphis subsp. aureofaciens</name>
    <dbReference type="NCBI Taxonomy" id="587851"/>
    <lineage>
        <taxon>Bacteria</taxon>
        <taxon>Pseudomonadati</taxon>
        <taxon>Pseudomonadota</taxon>
        <taxon>Gammaproteobacteria</taxon>
        <taxon>Pseudomonadales</taxon>
        <taxon>Pseudomonadaceae</taxon>
        <taxon>Pseudomonas</taxon>
    </lineage>
</organism>
<accession>A0AAD1E6W0</accession>
<dbReference type="Proteomes" id="UP000280455">
    <property type="component" value="Chromosome"/>
</dbReference>
<sequence length="35" mass="4079">MPVSIGAPEHLSNKYFGFLQFLYISDTNAWKPRFC</sequence>
<evidence type="ECO:0000313" key="2">
    <source>
        <dbReference type="Proteomes" id="UP000280455"/>
    </source>
</evidence>
<dbReference type="EMBL" id="CP027750">
    <property type="protein sequence ID" value="AZE29660.1"/>
    <property type="molecule type" value="Genomic_DNA"/>
</dbReference>
<reference evidence="1 2" key="1">
    <citation type="submission" date="2018-03" db="EMBL/GenBank/DDBJ databases">
        <title>Diversity of phytobeneficial traits revealed by whole-genome analysis of worldwide-isolated phenazine-producing Pseudomonas spp.</title>
        <authorList>
            <person name="Biessy A."/>
            <person name="Novinscak A."/>
            <person name="Blom J."/>
            <person name="Leger G."/>
            <person name="Thomashow L.S."/>
            <person name="Cazorla F.M."/>
            <person name="Josic D."/>
            <person name="Filion M."/>
        </authorList>
    </citation>
    <scope>NUCLEOTIDE SEQUENCE [LARGE SCALE GENOMIC DNA]</scope>
    <source>
        <strain evidence="1 2">ChPhzS24</strain>
    </source>
</reference>
<proteinExistence type="predicted"/>
<gene>
    <name evidence="1" type="ORF">C4K07_2875</name>
</gene>
<dbReference type="AlphaFoldDB" id="A0AAD1E6W0"/>
<evidence type="ECO:0000313" key="1">
    <source>
        <dbReference type="EMBL" id="AZE29660.1"/>
    </source>
</evidence>
<name>A0AAD1E6W0_9PSED</name>
<protein>
    <submittedName>
        <fullName evidence="1">Uncharacterized protein</fullName>
    </submittedName>
</protein>